<keyword evidence="1" id="KW-0812">Transmembrane</keyword>
<dbReference type="OrthoDB" id="10034034at2759"/>
<organism evidence="4 6">
    <name type="scientific">Rotaria magnacalcarata</name>
    <dbReference type="NCBI Taxonomy" id="392030"/>
    <lineage>
        <taxon>Eukaryota</taxon>
        <taxon>Metazoa</taxon>
        <taxon>Spiralia</taxon>
        <taxon>Gnathifera</taxon>
        <taxon>Rotifera</taxon>
        <taxon>Eurotatoria</taxon>
        <taxon>Bdelloidea</taxon>
        <taxon>Philodinida</taxon>
        <taxon>Philodinidae</taxon>
        <taxon>Rotaria</taxon>
    </lineage>
</organism>
<dbReference type="Proteomes" id="UP000663834">
    <property type="component" value="Unassembled WGS sequence"/>
</dbReference>
<reference evidence="4" key="1">
    <citation type="submission" date="2021-02" db="EMBL/GenBank/DDBJ databases">
        <authorList>
            <person name="Nowell W R."/>
        </authorList>
    </citation>
    <scope>NUCLEOTIDE SEQUENCE</scope>
</reference>
<name>A0A816NDR3_9BILA</name>
<dbReference type="EMBL" id="CAJNOV010000427">
    <property type="protein sequence ID" value="CAF1022333.1"/>
    <property type="molecule type" value="Genomic_DNA"/>
</dbReference>
<keyword evidence="1" id="KW-1133">Transmembrane helix</keyword>
<feature type="transmembrane region" description="Helical" evidence="1">
    <location>
        <begin position="142"/>
        <end position="164"/>
    </location>
</feature>
<evidence type="ECO:0000313" key="4">
    <source>
        <dbReference type="EMBL" id="CAF2028206.1"/>
    </source>
</evidence>
<dbReference type="Proteomes" id="UP000663855">
    <property type="component" value="Unassembled WGS sequence"/>
</dbReference>
<dbReference type="EMBL" id="CAJNRE010003724">
    <property type="protein sequence ID" value="CAF2028206.1"/>
    <property type="molecule type" value="Genomic_DNA"/>
</dbReference>
<dbReference type="EMBL" id="CAJOBI010002757">
    <property type="protein sequence ID" value="CAF3942918.1"/>
    <property type="molecule type" value="Genomic_DNA"/>
</dbReference>
<evidence type="ECO:0000313" key="6">
    <source>
        <dbReference type="Proteomes" id="UP000663824"/>
    </source>
</evidence>
<dbReference type="EMBL" id="CAJNOW010001621">
    <property type="protein sequence ID" value="CAF1322145.1"/>
    <property type="molecule type" value="Genomic_DNA"/>
</dbReference>
<feature type="transmembrane region" description="Helical" evidence="1">
    <location>
        <begin position="74"/>
        <end position="93"/>
    </location>
</feature>
<evidence type="ECO:0000313" key="3">
    <source>
        <dbReference type="EMBL" id="CAF1322145.1"/>
    </source>
</evidence>
<dbReference type="AlphaFoldDB" id="A0A816NDR3"/>
<keyword evidence="1" id="KW-0472">Membrane</keyword>
<gene>
    <name evidence="2" type="ORF">CJN711_LOCUS3376</name>
    <name evidence="3" type="ORF">KQP761_LOCUS5795</name>
    <name evidence="4" type="ORF">MBJ925_LOCUS9683</name>
    <name evidence="5" type="ORF">SMN809_LOCUS8818</name>
</gene>
<sequence length="178" mass="19824">MLSVTDKTLTLDENAQIEQKPLTDDNENIVHVKKYLIILIAIQLFVCVVILGFGSYSMIVHDSTGNSYSYGIELPVPVIALTIYYIFGLIVTYKQNHIGLIIFASIEVILLMGMCLLFGYILLVITALTIDFDITGRACGLIIFFGIVVAMKAFVMIITVKFSFNLAKLIDKNQYLAV</sequence>
<feature type="transmembrane region" description="Helical" evidence="1">
    <location>
        <begin position="35"/>
        <end position="54"/>
    </location>
</feature>
<feature type="transmembrane region" description="Helical" evidence="1">
    <location>
        <begin position="100"/>
        <end position="130"/>
    </location>
</feature>
<accession>A0A816NDR3</accession>
<dbReference type="Proteomes" id="UP000663824">
    <property type="component" value="Unassembled WGS sequence"/>
</dbReference>
<protein>
    <submittedName>
        <fullName evidence="4">Uncharacterized protein</fullName>
    </submittedName>
</protein>
<comment type="caution">
    <text evidence="4">The sequence shown here is derived from an EMBL/GenBank/DDBJ whole genome shotgun (WGS) entry which is preliminary data.</text>
</comment>
<evidence type="ECO:0000313" key="5">
    <source>
        <dbReference type="EMBL" id="CAF3942918.1"/>
    </source>
</evidence>
<evidence type="ECO:0000313" key="2">
    <source>
        <dbReference type="EMBL" id="CAF1022333.1"/>
    </source>
</evidence>
<dbReference type="Proteomes" id="UP000676336">
    <property type="component" value="Unassembled WGS sequence"/>
</dbReference>
<proteinExistence type="predicted"/>
<evidence type="ECO:0000256" key="1">
    <source>
        <dbReference type="SAM" id="Phobius"/>
    </source>
</evidence>